<feature type="transmembrane region" description="Helical" evidence="1">
    <location>
        <begin position="31"/>
        <end position="49"/>
    </location>
</feature>
<keyword evidence="3" id="KW-1185">Reference proteome</keyword>
<protein>
    <recommendedName>
        <fullName evidence="4">Tetratricopeptide repeat protein</fullName>
    </recommendedName>
</protein>
<organism evidence="2 3">
    <name type="scientific">Labilithrix luteola</name>
    <dbReference type="NCBI Taxonomy" id="1391654"/>
    <lineage>
        <taxon>Bacteria</taxon>
        <taxon>Pseudomonadati</taxon>
        <taxon>Myxococcota</taxon>
        <taxon>Polyangia</taxon>
        <taxon>Polyangiales</taxon>
        <taxon>Labilitrichaceae</taxon>
        <taxon>Labilithrix</taxon>
    </lineage>
</organism>
<reference evidence="2 3" key="1">
    <citation type="submission" date="2015-08" db="EMBL/GenBank/DDBJ databases">
        <authorList>
            <person name="Babu N.S."/>
            <person name="Beckwith C.J."/>
            <person name="Beseler K.G."/>
            <person name="Brison A."/>
            <person name="Carone J.V."/>
            <person name="Caskin T.P."/>
            <person name="Diamond M."/>
            <person name="Durham M.E."/>
            <person name="Foxe J.M."/>
            <person name="Go M."/>
            <person name="Henderson B.A."/>
            <person name="Jones I.B."/>
            <person name="McGettigan J.A."/>
            <person name="Micheletti S.J."/>
            <person name="Nasrallah M.E."/>
            <person name="Ortiz D."/>
            <person name="Piller C.R."/>
            <person name="Privatt S.R."/>
            <person name="Schneider S.L."/>
            <person name="Sharp S."/>
            <person name="Smith T.C."/>
            <person name="Stanton J.D."/>
            <person name="Ullery H.E."/>
            <person name="Wilson R.J."/>
            <person name="Serrano M.G."/>
            <person name="Buck G."/>
            <person name="Lee V."/>
            <person name="Wang Y."/>
            <person name="Carvalho R."/>
            <person name="Voegtly L."/>
            <person name="Shi R."/>
            <person name="Duckworth R."/>
            <person name="Johnson A."/>
            <person name="Loviza R."/>
            <person name="Walstead R."/>
            <person name="Shah Z."/>
            <person name="Kiflezghi M."/>
            <person name="Wade K."/>
            <person name="Ball S.L."/>
            <person name="Bradley K.W."/>
            <person name="Asai D.J."/>
            <person name="Bowman C.A."/>
            <person name="Russell D.A."/>
            <person name="Pope W.H."/>
            <person name="Jacobs-Sera D."/>
            <person name="Hendrix R.W."/>
            <person name="Hatfull G.F."/>
        </authorList>
    </citation>
    <scope>NUCLEOTIDE SEQUENCE [LARGE SCALE GENOMIC DNA]</scope>
    <source>
        <strain evidence="2 3">DSM 27648</strain>
    </source>
</reference>
<dbReference type="KEGG" id="llu:AKJ09_06470"/>
<dbReference type="AlphaFoldDB" id="A0A0K1Q2D9"/>
<sequence length="246" mass="27366">MNRQILRFVSVLSVVMLALASARLIAQDPRFALLVVGIMAGFVVPGWLAQRRMRQLLLSGDVRKILGTWQASLRRVTYPETMAPLLTATAYAAYGFIDAARQNIERAARGPAWEAAMEQRLFVDTLLDVYEGERDRAMTRASELERLPLPPAGFWMKRKIAKLRRGIAALARAFAHASEAEDDRALRSAARSSPLVHWAMRYARAIVLVDRGRKNDALALIADAPAWPEESAFHAFHSELITSAAS</sequence>
<evidence type="ECO:0000313" key="3">
    <source>
        <dbReference type="Proteomes" id="UP000064967"/>
    </source>
</evidence>
<gene>
    <name evidence="2" type="ORF">AKJ09_06470</name>
</gene>
<proteinExistence type="predicted"/>
<dbReference type="Proteomes" id="UP000064967">
    <property type="component" value="Chromosome"/>
</dbReference>
<name>A0A0K1Q2D9_9BACT</name>
<evidence type="ECO:0000256" key="1">
    <source>
        <dbReference type="SAM" id="Phobius"/>
    </source>
</evidence>
<evidence type="ECO:0008006" key="4">
    <source>
        <dbReference type="Google" id="ProtNLM"/>
    </source>
</evidence>
<keyword evidence="1" id="KW-0812">Transmembrane</keyword>
<dbReference type="STRING" id="1391654.AKJ09_06470"/>
<dbReference type="OrthoDB" id="5508174at2"/>
<keyword evidence="1" id="KW-0472">Membrane</keyword>
<dbReference type="EMBL" id="CP012333">
    <property type="protein sequence ID" value="AKU99806.1"/>
    <property type="molecule type" value="Genomic_DNA"/>
</dbReference>
<keyword evidence="1" id="KW-1133">Transmembrane helix</keyword>
<feature type="transmembrane region" description="Helical" evidence="1">
    <location>
        <begin position="5"/>
        <end position="25"/>
    </location>
</feature>
<evidence type="ECO:0000313" key="2">
    <source>
        <dbReference type="EMBL" id="AKU99806.1"/>
    </source>
</evidence>
<accession>A0A0K1Q2D9</accession>
<dbReference type="RefSeq" id="WP_146651199.1">
    <property type="nucleotide sequence ID" value="NZ_CP012333.1"/>
</dbReference>